<feature type="region of interest" description="Disordered" evidence="1">
    <location>
        <begin position="195"/>
        <end position="248"/>
    </location>
</feature>
<protein>
    <submittedName>
        <fullName evidence="2">Uncharacterized protein</fullName>
    </submittedName>
</protein>
<gene>
    <name evidence="2" type="ORF">CB5_LOCUS28565</name>
</gene>
<dbReference type="PANTHER" id="PTHR33265:SF26">
    <property type="entry name" value="OS06G0554600 PROTEIN"/>
    <property type="match status" value="1"/>
</dbReference>
<reference evidence="2" key="1">
    <citation type="submission" date="2020-07" db="EMBL/GenBank/DDBJ databases">
        <authorList>
            <person name="Lin J."/>
        </authorList>
    </citation>
    <scope>NUCLEOTIDE SEQUENCE</scope>
</reference>
<name>A0A6V7QQ93_ANACO</name>
<organism evidence="2">
    <name type="scientific">Ananas comosus var. bracteatus</name>
    <name type="common">red pineapple</name>
    <dbReference type="NCBI Taxonomy" id="296719"/>
    <lineage>
        <taxon>Eukaryota</taxon>
        <taxon>Viridiplantae</taxon>
        <taxon>Streptophyta</taxon>
        <taxon>Embryophyta</taxon>
        <taxon>Tracheophyta</taxon>
        <taxon>Spermatophyta</taxon>
        <taxon>Magnoliopsida</taxon>
        <taxon>Liliopsida</taxon>
        <taxon>Poales</taxon>
        <taxon>Bromeliaceae</taxon>
        <taxon>Bromelioideae</taxon>
        <taxon>Ananas</taxon>
    </lineage>
</organism>
<evidence type="ECO:0000256" key="1">
    <source>
        <dbReference type="SAM" id="MobiDB-lite"/>
    </source>
</evidence>
<sequence>MESLVERVRHVVRVVYYMLRKGLVSKRKLMLDLHLLLKRGKLAGKALANLMATMTFHHHHHGGAASSSSAAAAAASSSCASVDRTRDVEFSCTNTPSSSSSSSSSFSFFFRVATNRNRRNRRNRRGDDDLRAYDAAAIAKAFEMLGEDDVAGADWMAATLSPALTWSGGAFWKSPALVAAGPVRQLRITDSPFPSRRRRTVTAGNGWTSRRRSSSEGSTSSFGCSAVPRPRQSTIGGNRQQMSSLGLTTLRTNFSRKLPNDADSYI</sequence>
<proteinExistence type="predicted"/>
<dbReference type="EMBL" id="CAJEUB010000001">
    <property type="protein sequence ID" value="CAD1845354.1"/>
    <property type="molecule type" value="Genomic_DNA"/>
</dbReference>
<dbReference type="AlphaFoldDB" id="A0A6V7QQ93"/>
<accession>A0A6V7QQ93</accession>
<evidence type="ECO:0000313" key="2">
    <source>
        <dbReference type="EMBL" id="CAD1845354.1"/>
    </source>
</evidence>
<feature type="compositionally biased region" description="Polar residues" evidence="1">
    <location>
        <begin position="231"/>
        <end position="248"/>
    </location>
</feature>
<dbReference type="PANTHER" id="PTHR33265">
    <property type="entry name" value="AVR9/CF-9 RAPIDLY ELICITED PROTEIN-RELATED"/>
    <property type="match status" value="1"/>
</dbReference>